<organism evidence="12 13">
    <name type="scientific">Pseudoroseomonas ludipueritiae</name>
    <dbReference type="NCBI Taxonomy" id="198093"/>
    <lineage>
        <taxon>Bacteria</taxon>
        <taxon>Pseudomonadati</taxon>
        <taxon>Pseudomonadota</taxon>
        <taxon>Alphaproteobacteria</taxon>
        <taxon>Acetobacterales</taxon>
        <taxon>Acetobacteraceae</taxon>
        <taxon>Pseudoroseomonas</taxon>
    </lineage>
</organism>
<keyword evidence="5" id="KW-0479">Metal-binding</keyword>
<proteinExistence type="predicted"/>
<dbReference type="Proteomes" id="UP000603940">
    <property type="component" value="Unassembled WGS sequence"/>
</dbReference>
<evidence type="ECO:0000256" key="4">
    <source>
        <dbReference type="ARBA" id="ARBA00022605"/>
    </source>
</evidence>
<accession>A0ABR7R1R4</accession>
<reference evidence="12 13" key="1">
    <citation type="journal article" date="2009" name="Int. J. Syst. Evol. Microbiol.">
        <title>Transfer of Teichococcus ludipueritiae and Muricoccus roseus to the genus Roseomonas, as Roseomonas ludipueritiae comb. nov. and Roseomonas rosea comb. nov., respectively, and emended description of the genus Roseomonas.</title>
        <authorList>
            <person name="Sanchez-Porro C."/>
            <person name="Gallego V."/>
            <person name="Busse H.J."/>
            <person name="Kampfer P."/>
            <person name="Ventosa A."/>
        </authorList>
    </citation>
    <scope>NUCLEOTIDE SEQUENCE [LARGE SCALE GENOMIC DNA]</scope>
    <source>
        <strain evidence="12 13">DSM 14915</strain>
    </source>
</reference>
<keyword evidence="7" id="KW-0460">Magnesium</keyword>
<sequence>MPPRPTGLSRRTLGTLGLLAFVAPRPAGAQPASEALPSWKPSAARQAIIDFVEAVTREGGPDFVPPPARIAVFDNDGTLWCEIPTVQFEFALDRIRQMAPHHPEWSTTEPFRTALKRDEAELAALGSRGIMELMLATHAGSTPEAFEEEVNAWLSTARHPKFHRPYLTTIYQPMLELLALLERNGFANYIVSGGGIEFVRAWSERAYGIPPQRVIGSSIRSVFRFPQGGQPELHRLAEMDFIDDGPGKPVAIGKFIGRRPIAAFGNSDGDLEMLQYVTAPPGRRLGLVVHHDDAAREVAYDRQSPIGRLDRALDQAPVRGWSVVSMRQDWSTVFPPL</sequence>
<comment type="pathway">
    <text evidence="2">Amino-acid biosynthesis; L-serine biosynthesis; L-serine from 3-phospho-D-glycerate: step 3/3.</text>
</comment>
<gene>
    <name evidence="12" type="ORF">IBL25_01780</name>
</gene>
<comment type="catalytic activity">
    <reaction evidence="10">
        <text>O-phospho-D-serine + H2O = D-serine + phosphate</text>
        <dbReference type="Rhea" id="RHEA:24873"/>
        <dbReference type="ChEBI" id="CHEBI:15377"/>
        <dbReference type="ChEBI" id="CHEBI:35247"/>
        <dbReference type="ChEBI" id="CHEBI:43474"/>
        <dbReference type="ChEBI" id="CHEBI:58680"/>
        <dbReference type="EC" id="3.1.3.3"/>
    </reaction>
</comment>
<evidence type="ECO:0000313" key="12">
    <source>
        <dbReference type="EMBL" id="MBC9175675.1"/>
    </source>
</evidence>
<evidence type="ECO:0000256" key="6">
    <source>
        <dbReference type="ARBA" id="ARBA00022801"/>
    </source>
</evidence>
<evidence type="ECO:0000256" key="11">
    <source>
        <dbReference type="SAM" id="SignalP"/>
    </source>
</evidence>
<dbReference type="EMBL" id="JACTUZ010000003">
    <property type="protein sequence ID" value="MBC9175675.1"/>
    <property type="molecule type" value="Genomic_DNA"/>
</dbReference>
<evidence type="ECO:0000256" key="8">
    <source>
        <dbReference type="ARBA" id="ARBA00023299"/>
    </source>
</evidence>
<evidence type="ECO:0000256" key="9">
    <source>
        <dbReference type="ARBA" id="ARBA00048138"/>
    </source>
</evidence>
<dbReference type="RefSeq" id="WP_187776844.1">
    <property type="nucleotide sequence ID" value="NZ_JACTUZ010000003.1"/>
</dbReference>
<evidence type="ECO:0000256" key="7">
    <source>
        <dbReference type="ARBA" id="ARBA00022842"/>
    </source>
</evidence>
<dbReference type="InterPro" id="IPR036412">
    <property type="entry name" value="HAD-like_sf"/>
</dbReference>
<dbReference type="InterPro" id="IPR050582">
    <property type="entry name" value="HAD-like_SerB"/>
</dbReference>
<feature type="signal peptide" evidence="11">
    <location>
        <begin position="1"/>
        <end position="29"/>
    </location>
</feature>
<dbReference type="Pfam" id="PF12710">
    <property type="entry name" value="HAD"/>
    <property type="match status" value="1"/>
</dbReference>
<comment type="cofactor">
    <cofactor evidence="1">
        <name>Mg(2+)</name>
        <dbReference type="ChEBI" id="CHEBI:18420"/>
    </cofactor>
</comment>
<keyword evidence="6" id="KW-0378">Hydrolase</keyword>
<keyword evidence="4" id="KW-0028">Amino-acid biosynthesis</keyword>
<dbReference type="EC" id="3.1.3.3" evidence="3"/>
<evidence type="ECO:0000256" key="3">
    <source>
        <dbReference type="ARBA" id="ARBA00012640"/>
    </source>
</evidence>
<keyword evidence="13" id="KW-1185">Reference proteome</keyword>
<keyword evidence="8" id="KW-0718">Serine biosynthesis</keyword>
<comment type="caution">
    <text evidence="12">The sequence shown here is derived from an EMBL/GenBank/DDBJ whole genome shotgun (WGS) entry which is preliminary data.</text>
</comment>
<comment type="catalytic activity">
    <reaction evidence="9">
        <text>O-phospho-L-serine + H2O = L-serine + phosphate</text>
        <dbReference type="Rhea" id="RHEA:21208"/>
        <dbReference type="ChEBI" id="CHEBI:15377"/>
        <dbReference type="ChEBI" id="CHEBI:33384"/>
        <dbReference type="ChEBI" id="CHEBI:43474"/>
        <dbReference type="ChEBI" id="CHEBI:57524"/>
        <dbReference type="EC" id="3.1.3.3"/>
    </reaction>
</comment>
<dbReference type="SUPFAM" id="SSF56784">
    <property type="entry name" value="HAD-like"/>
    <property type="match status" value="1"/>
</dbReference>
<evidence type="ECO:0000256" key="1">
    <source>
        <dbReference type="ARBA" id="ARBA00001946"/>
    </source>
</evidence>
<feature type="chain" id="PRO_5047484709" description="phosphoserine phosphatase" evidence="11">
    <location>
        <begin position="30"/>
        <end position="337"/>
    </location>
</feature>
<protein>
    <recommendedName>
        <fullName evidence="3">phosphoserine phosphatase</fullName>
        <ecNumber evidence="3">3.1.3.3</ecNumber>
    </recommendedName>
</protein>
<dbReference type="PANTHER" id="PTHR43344:SF2">
    <property type="entry name" value="PHOSPHOSERINE PHOSPHATASE"/>
    <property type="match status" value="1"/>
</dbReference>
<evidence type="ECO:0000313" key="13">
    <source>
        <dbReference type="Proteomes" id="UP000603940"/>
    </source>
</evidence>
<dbReference type="InterPro" id="IPR023214">
    <property type="entry name" value="HAD_sf"/>
</dbReference>
<dbReference type="PANTHER" id="PTHR43344">
    <property type="entry name" value="PHOSPHOSERINE PHOSPHATASE"/>
    <property type="match status" value="1"/>
</dbReference>
<evidence type="ECO:0000256" key="10">
    <source>
        <dbReference type="ARBA" id="ARBA00048523"/>
    </source>
</evidence>
<evidence type="ECO:0000256" key="2">
    <source>
        <dbReference type="ARBA" id="ARBA00005135"/>
    </source>
</evidence>
<name>A0ABR7R1R4_9PROT</name>
<dbReference type="Gene3D" id="3.40.50.1000">
    <property type="entry name" value="HAD superfamily/HAD-like"/>
    <property type="match status" value="1"/>
</dbReference>
<keyword evidence="11" id="KW-0732">Signal</keyword>
<evidence type="ECO:0000256" key="5">
    <source>
        <dbReference type="ARBA" id="ARBA00022723"/>
    </source>
</evidence>